<proteinExistence type="predicted"/>
<organism evidence="2 3">
    <name type="scientific">Caenorhabditis auriculariae</name>
    <dbReference type="NCBI Taxonomy" id="2777116"/>
    <lineage>
        <taxon>Eukaryota</taxon>
        <taxon>Metazoa</taxon>
        <taxon>Ecdysozoa</taxon>
        <taxon>Nematoda</taxon>
        <taxon>Chromadorea</taxon>
        <taxon>Rhabditida</taxon>
        <taxon>Rhabditina</taxon>
        <taxon>Rhabditomorpha</taxon>
        <taxon>Rhabditoidea</taxon>
        <taxon>Rhabditidae</taxon>
        <taxon>Peloderinae</taxon>
        <taxon>Caenorhabditis</taxon>
    </lineage>
</organism>
<dbReference type="AlphaFoldDB" id="A0A8S1H4T0"/>
<comment type="caution">
    <text evidence="2">The sequence shown here is derived from an EMBL/GenBank/DDBJ whole genome shotgun (WGS) entry which is preliminary data.</text>
</comment>
<feature type="transmembrane region" description="Helical" evidence="1">
    <location>
        <begin position="20"/>
        <end position="43"/>
    </location>
</feature>
<sequence>MTTESSKTTELHLEVPTWVLIVMYSLCTLYCVVYVLACITSMMRQRRELREERLEMSKEQEKERVGGGADVIVVAPPTETSSVATPTTFMSPHCSSVPQLSGVYIV</sequence>
<evidence type="ECO:0000256" key="1">
    <source>
        <dbReference type="SAM" id="Phobius"/>
    </source>
</evidence>
<dbReference type="Proteomes" id="UP000835052">
    <property type="component" value="Unassembled WGS sequence"/>
</dbReference>
<gene>
    <name evidence="2" type="ORF">CAUJ_LOCUS5727</name>
</gene>
<evidence type="ECO:0000313" key="3">
    <source>
        <dbReference type="Proteomes" id="UP000835052"/>
    </source>
</evidence>
<evidence type="ECO:0000313" key="2">
    <source>
        <dbReference type="EMBL" id="CAD6189808.1"/>
    </source>
</evidence>
<keyword evidence="1" id="KW-0472">Membrane</keyword>
<keyword evidence="1" id="KW-0812">Transmembrane</keyword>
<name>A0A8S1H4T0_9PELO</name>
<accession>A0A8S1H4T0</accession>
<protein>
    <recommendedName>
        <fullName evidence="4">Transmembrane protein</fullName>
    </recommendedName>
</protein>
<keyword evidence="3" id="KW-1185">Reference proteome</keyword>
<reference evidence="2" key="1">
    <citation type="submission" date="2020-10" db="EMBL/GenBank/DDBJ databases">
        <authorList>
            <person name="Kikuchi T."/>
        </authorList>
    </citation>
    <scope>NUCLEOTIDE SEQUENCE</scope>
    <source>
        <strain evidence="2">NKZ352</strain>
    </source>
</reference>
<dbReference type="EMBL" id="CAJGYM010000012">
    <property type="protein sequence ID" value="CAD6189808.1"/>
    <property type="molecule type" value="Genomic_DNA"/>
</dbReference>
<evidence type="ECO:0008006" key="4">
    <source>
        <dbReference type="Google" id="ProtNLM"/>
    </source>
</evidence>
<keyword evidence="1" id="KW-1133">Transmembrane helix</keyword>